<evidence type="ECO:0000259" key="1">
    <source>
        <dbReference type="Pfam" id="PF03167"/>
    </source>
</evidence>
<evidence type="ECO:0000313" key="3">
    <source>
        <dbReference type="Proteomes" id="UP000008922"/>
    </source>
</evidence>
<dbReference type="RefSeq" id="WP_013561541.1">
    <property type="nucleotide sequence ID" value="NC_014960.1"/>
</dbReference>
<dbReference type="Gene3D" id="3.40.470.10">
    <property type="entry name" value="Uracil-DNA glycosylase-like domain"/>
    <property type="match status" value="1"/>
</dbReference>
<dbReference type="EMBL" id="AP012029">
    <property type="protein sequence ID" value="BAJ65201.1"/>
    <property type="molecule type" value="Genomic_DNA"/>
</dbReference>
<dbReference type="OrthoDB" id="5290748at2"/>
<dbReference type="SUPFAM" id="SSF52141">
    <property type="entry name" value="Uracil-DNA glycosylase-like"/>
    <property type="match status" value="1"/>
</dbReference>
<dbReference type="AlphaFoldDB" id="E8N351"/>
<organism evidence="2 3">
    <name type="scientific">Anaerolinea thermophila (strain DSM 14523 / JCM 11388 / NBRC 100420 / UNI-1)</name>
    <dbReference type="NCBI Taxonomy" id="926569"/>
    <lineage>
        <taxon>Bacteria</taxon>
        <taxon>Bacillati</taxon>
        <taxon>Chloroflexota</taxon>
        <taxon>Anaerolineae</taxon>
        <taxon>Anaerolineales</taxon>
        <taxon>Anaerolineaceae</taxon>
        <taxon>Anaerolinea</taxon>
    </lineage>
</organism>
<protein>
    <recommendedName>
        <fullName evidence="1">Uracil-DNA glycosylase-like domain-containing protein</fullName>
    </recommendedName>
</protein>
<accession>E8N351</accession>
<dbReference type="InParanoid" id="E8N351"/>
<sequence>MLRELEAYYQKEGIYPLDFHCPYLSVCRKDNENFIEAKSAFVGSEYEKGTLPRLLFLSLDPGSSERDASRRTPEAVRYQEEHECNTDTLVKSRHWYRTHEMAWRLLKKFKPNLDIQSSHLYFAHINTVKCCVCNKNHASAPVILFKNCQRYIWGEIEILKPDILITQGKRAREALKEVFGIFESEDCSLCRSQWIRLGEKSVLWFPTYHPRNFGVFNRQRKECFEIWAQFIYEAFHSGKKN</sequence>
<feature type="domain" description="Uracil-DNA glycosylase-like" evidence="1">
    <location>
        <begin position="98"/>
        <end position="224"/>
    </location>
</feature>
<dbReference type="Pfam" id="PF03167">
    <property type="entry name" value="UDG"/>
    <property type="match status" value="1"/>
</dbReference>
<keyword evidence="3" id="KW-1185">Reference proteome</keyword>
<dbReference type="InterPro" id="IPR036895">
    <property type="entry name" value="Uracil-DNA_glycosylase-like_sf"/>
</dbReference>
<proteinExistence type="predicted"/>
<dbReference type="KEGG" id="atm:ANT_31770"/>
<dbReference type="Proteomes" id="UP000008922">
    <property type="component" value="Chromosome"/>
</dbReference>
<dbReference type="InterPro" id="IPR005122">
    <property type="entry name" value="Uracil-DNA_glycosylase-like"/>
</dbReference>
<evidence type="ECO:0000313" key="2">
    <source>
        <dbReference type="EMBL" id="BAJ65201.1"/>
    </source>
</evidence>
<dbReference type="eggNOG" id="COG1573">
    <property type="taxonomic scope" value="Bacteria"/>
</dbReference>
<dbReference type="STRING" id="926569.ANT_31770"/>
<gene>
    <name evidence="2" type="ordered locus">ANT_31770</name>
</gene>
<name>E8N351_ANATU</name>
<reference evidence="2 3" key="1">
    <citation type="submission" date="2010-12" db="EMBL/GenBank/DDBJ databases">
        <title>Whole genome sequence of Anaerolinea thermophila UNI-1.</title>
        <authorList>
            <person name="Narita-Yamada S."/>
            <person name="Kishi E."/>
            <person name="Watanabe Y."/>
            <person name="Takasaki K."/>
            <person name="Ankai A."/>
            <person name="Oguchi A."/>
            <person name="Fukui S."/>
            <person name="Takahashi M."/>
            <person name="Yashiro I."/>
            <person name="Hosoyama A."/>
            <person name="Sekiguchi Y."/>
            <person name="Hanada S."/>
            <person name="Fujita N."/>
        </authorList>
    </citation>
    <scope>NUCLEOTIDE SEQUENCE [LARGE SCALE GENOMIC DNA]</scope>
    <source>
        <strain evidence="3">DSM 14523 / JCM 11388 / NBRC 100420 / UNI-1</strain>
    </source>
</reference>
<dbReference type="HOGENOM" id="CLU_1149998_0_0_0"/>